<name>A0A0C2MV12_THEKT</name>
<dbReference type="AlphaFoldDB" id="A0A0C2MV12"/>
<keyword evidence="2" id="KW-0677">Repeat</keyword>
<reference evidence="3 4" key="1">
    <citation type="journal article" date="2014" name="Genome Biol. Evol.">
        <title>The genome of the myxosporean Thelohanellus kitauei shows adaptations to nutrient acquisition within its fish host.</title>
        <authorList>
            <person name="Yang Y."/>
            <person name="Xiong J."/>
            <person name="Zhou Z."/>
            <person name="Huo F."/>
            <person name="Miao W."/>
            <person name="Ran C."/>
            <person name="Liu Y."/>
            <person name="Zhang J."/>
            <person name="Feng J."/>
            <person name="Wang M."/>
            <person name="Wang M."/>
            <person name="Wang L."/>
            <person name="Yao B."/>
        </authorList>
    </citation>
    <scope>NUCLEOTIDE SEQUENCE [LARGE SCALE GENOMIC DNA]</scope>
    <source>
        <strain evidence="3">Wuqing</strain>
    </source>
</reference>
<dbReference type="PANTHER" id="PTHR46428:SF1">
    <property type="entry name" value="KELCH DOMAIN-CONTAINING PROTEIN 10"/>
    <property type="match status" value="1"/>
</dbReference>
<dbReference type="GO" id="GO:0032874">
    <property type="term" value="P:positive regulation of stress-activated MAPK cascade"/>
    <property type="evidence" value="ECO:0007669"/>
    <property type="project" value="TreeGrafter"/>
</dbReference>
<dbReference type="EMBL" id="JWZT01001836">
    <property type="protein sequence ID" value="KII71166.1"/>
    <property type="molecule type" value="Genomic_DNA"/>
</dbReference>
<organism evidence="3 4">
    <name type="scientific">Thelohanellus kitauei</name>
    <name type="common">Myxosporean</name>
    <dbReference type="NCBI Taxonomy" id="669202"/>
    <lineage>
        <taxon>Eukaryota</taxon>
        <taxon>Metazoa</taxon>
        <taxon>Cnidaria</taxon>
        <taxon>Myxozoa</taxon>
        <taxon>Myxosporea</taxon>
        <taxon>Bivalvulida</taxon>
        <taxon>Platysporina</taxon>
        <taxon>Myxobolidae</taxon>
        <taxon>Thelohanellus</taxon>
    </lineage>
</organism>
<comment type="caution">
    <text evidence="3">The sequence shown here is derived from an EMBL/GenBank/DDBJ whole genome shotgun (WGS) entry which is preliminary data.</text>
</comment>
<evidence type="ECO:0000313" key="3">
    <source>
        <dbReference type="EMBL" id="KII71166.1"/>
    </source>
</evidence>
<dbReference type="Proteomes" id="UP000031668">
    <property type="component" value="Unassembled WGS sequence"/>
</dbReference>
<proteinExistence type="predicted"/>
<dbReference type="InterPro" id="IPR015915">
    <property type="entry name" value="Kelch-typ_b-propeller"/>
</dbReference>
<dbReference type="Gene3D" id="2.120.10.80">
    <property type="entry name" value="Kelch-type beta propeller"/>
    <property type="match status" value="2"/>
</dbReference>
<dbReference type="Pfam" id="PF24681">
    <property type="entry name" value="Kelch_KLHDC2_KLHL20_DRC7"/>
    <property type="match status" value="1"/>
</dbReference>
<evidence type="ECO:0000256" key="2">
    <source>
        <dbReference type="ARBA" id="ARBA00022737"/>
    </source>
</evidence>
<sequence length="356" mass="41599">MSERNKQKIPENRAYHCMTTVREFLILYGGSDTITGNECDDLWSYNTISDVWTRYFTPIEIKDTCLSSSICSVGNLVYLFGGDCFEYADYRQTNSLVSFDLSNASWNIVYPHTYDYDQNTPPPMSGNLLLYHNGSLYVFGGFHGSLKLGTLYKFTLKTSKWSLVSQNGIKPNFNCQILGTVYKNQIYCFEETLNVSNKFKEIKIFDFSKNIWTSRETISRHGDYPDHRIYESIAFSGNFGLMSGGFKPYIHTYYSDIWRIDLDTLEWCKHDYNLKTGLIFNNMAVVDDQLYNFGGFDTNVDYENSFQKFTLRPPALYRICLEYIRRSMCVRNYIMFFPTAIVDELHFDNIYLYNDT</sequence>
<dbReference type="InterPro" id="IPR052125">
    <property type="entry name" value="KLHDC10"/>
</dbReference>
<keyword evidence="4" id="KW-1185">Reference proteome</keyword>
<dbReference type="SUPFAM" id="SSF117281">
    <property type="entry name" value="Kelch motif"/>
    <property type="match status" value="2"/>
</dbReference>
<evidence type="ECO:0000256" key="1">
    <source>
        <dbReference type="ARBA" id="ARBA00022441"/>
    </source>
</evidence>
<evidence type="ECO:0000313" key="4">
    <source>
        <dbReference type="Proteomes" id="UP000031668"/>
    </source>
</evidence>
<dbReference type="OrthoDB" id="5948822at2759"/>
<keyword evidence="1" id="KW-0880">Kelch repeat</keyword>
<accession>A0A0C2MV12</accession>
<protein>
    <submittedName>
        <fullName evidence="3">Kelch domain-containing protein 1</fullName>
    </submittedName>
</protein>
<dbReference type="PANTHER" id="PTHR46428">
    <property type="entry name" value="KELCH DOMAIN-CONTAINING PROTEIN 10"/>
    <property type="match status" value="1"/>
</dbReference>
<gene>
    <name evidence="3" type="ORF">RF11_09186</name>
</gene>